<name>A0ABS7CG79_9BACL</name>
<keyword evidence="2" id="KW-1185">Reference proteome</keyword>
<evidence type="ECO:0008006" key="3">
    <source>
        <dbReference type="Google" id="ProtNLM"/>
    </source>
</evidence>
<dbReference type="InterPro" id="IPR036412">
    <property type="entry name" value="HAD-like_sf"/>
</dbReference>
<evidence type="ECO:0000313" key="1">
    <source>
        <dbReference type="EMBL" id="MBW7459903.1"/>
    </source>
</evidence>
<gene>
    <name evidence="1" type="ORF">K0U00_38170</name>
</gene>
<dbReference type="Proteomes" id="UP001519887">
    <property type="component" value="Unassembled WGS sequence"/>
</dbReference>
<feature type="non-terminal residue" evidence="1">
    <location>
        <position position="86"/>
    </location>
</feature>
<protein>
    <recommendedName>
        <fullName evidence="3">HAD family hydrolase</fullName>
    </recommendedName>
</protein>
<reference evidence="1 2" key="1">
    <citation type="submission" date="2021-07" db="EMBL/GenBank/DDBJ databases">
        <title>Paenibacillus radiodurans sp. nov., isolated from the southeastern edge of Tengger Desert.</title>
        <authorList>
            <person name="Zhang G."/>
        </authorList>
    </citation>
    <scope>NUCLEOTIDE SEQUENCE [LARGE SCALE GENOMIC DNA]</scope>
    <source>
        <strain evidence="1 2">CCM 7311</strain>
    </source>
</reference>
<comment type="caution">
    <text evidence="1">The sequence shown here is derived from an EMBL/GenBank/DDBJ whole genome shotgun (WGS) entry which is preliminary data.</text>
</comment>
<dbReference type="EMBL" id="JAHZIK010001900">
    <property type="protein sequence ID" value="MBW7459903.1"/>
    <property type="molecule type" value="Genomic_DNA"/>
</dbReference>
<accession>A0ABS7CG79</accession>
<proteinExistence type="predicted"/>
<organism evidence="1 2">
    <name type="scientific">Paenibacillus sepulcri</name>
    <dbReference type="NCBI Taxonomy" id="359917"/>
    <lineage>
        <taxon>Bacteria</taxon>
        <taxon>Bacillati</taxon>
        <taxon>Bacillota</taxon>
        <taxon>Bacilli</taxon>
        <taxon>Bacillales</taxon>
        <taxon>Paenibacillaceae</taxon>
        <taxon>Paenibacillus</taxon>
    </lineage>
</organism>
<evidence type="ECO:0000313" key="2">
    <source>
        <dbReference type="Proteomes" id="UP001519887"/>
    </source>
</evidence>
<dbReference type="SUPFAM" id="SSF56784">
    <property type="entry name" value="HAD-like"/>
    <property type="match status" value="1"/>
</dbReference>
<sequence length="86" mass="10169">MTDIQPWLRGIEWIFFDLGETLIDESQAINESIRQFISAAGELDFDFSAEQVRLAIREAYRQFADFPMRSVMEQWVPIAEQRTQIR</sequence>